<dbReference type="EMBL" id="KN817611">
    <property type="protein sequence ID" value="KJA16970.1"/>
    <property type="molecule type" value="Genomic_DNA"/>
</dbReference>
<dbReference type="AlphaFoldDB" id="A0A0D2P9D1"/>
<dbReference type="Proteomes" id="UP000054270">
    <property type="component" value="Unassembled WGS sequence"/>
</dbReference>
<sequence length="534" mass="60803">MSDLSGIPLHSASDPFHSLNNDILLHIFTLNGDMFLDTYALHTTRISSQVCRQWRDLMLNAPFLWARLIDLDRIYNAWNREWRNELLLRSGAAPLWIRAEFNPYVKISQVASPTDRYDNIEHFLLKVLSGNWHRIQKLIINSECWSFPRNLDILCSPAPQLEEIEIKVEEPTIHPYDLRLYDIEFPVFANFAPFLRRLTLRNHVVNHRAPWLNQLYFLNIDAMHNVRDALQVLSAAHNLRELRIISLSTSLGRKETCTPLTNVSLPHLKLLEYYGGVEEGAELLDQIETPLDCSLAIRAWFSLDEEAAAFFALVNVFARQIQGHVRSRKIDSICVKYLPNSITIELETTFPVKYYFHLHILRLPDTPVYDTIMNSIAFPEFSCATIIRFVAVGPLHPCFGSFLNFLTSVHTIFTESGTLQLIMDLQGNMISTNNPRILLPTLSIIDLHTVDPVLDDFSVDAPTAAFILSRLRDGHPIATLNLTVEDMAPFNAPPNLDALAEVDGLKVTYKLSQARGIFEYICGSGDPARLIDTV</sequence>
<dbReference type="InterPro" id="IPR036047">
    <property type="entry name" value="F-box-like_dom_sf"/>
</dbReference>
<reference evidence="2" key="1">
    <citation type="submission" date="2014-04" db="EMBL/GenBank/DDBJ databases">
        <title>Evolutionary Origins and Diversification of the Mycorrhizal Mutualists.</title>
        <authorList>
            <consortium name="DOE Joint Genome Institute"/>
            <consortium name="Mycorrhizal Genomics Consortium"/>
            <person name="Kohler A."/>
            <person name="Kuo A."/>
            <person name="Nagy L.G."/>
            <person name="Floudas D."/>
            <person name="Copeland A."/>
            <person name="Barry K.W."/>
            <person name="Cichocki N."/>
            <person name="Veneault-Fourrey C."/>
            <person name="LaButti K."/>
            <person name="Lindquist E.A."/>
            <person name="Lipzen A."/>
            <person name="Lundell T."/>
            <person name="Morin E."/>
            <person name="Murat C."/>
            <person name="Riley R."/>
            <person name="Ohm R."/>
            <person name="Sun H."/>
            <person name="Tunlid A."/>
            <person name="Henrissat B."/>
            <person name="Grigoriev I.V."/>
            <person name="Hibbett D.S."/>
            <person name="Martin F."/>
        </authorList>
    </citation>
    <scope>NUCLEOTIDE SEQUENCE [LARGE SCALE GENOMIC DNA]</scope>
    <source>
        <strain evidence="2">FD-334 SS-4</strain>
    </source>
</reference>
<dbReference type="Gene3D" id="1.20.1280.50">
    <property type="match status" value="1"/>
</dbReference>
<proteinExistence type="predicted"/>
<evidence type="ECO:0000313" key="2">
    <source>
        <dbReference type="Proteomes" id="UP000054270"/>
    </source>
</evidence>
<keyword evidence="2" id="KW-1185">Reference proteome</keyword>
<dbReference type="SUPFAM" id="SSF81383">
    <property type="entry name" value="F-box domain"/>
    <property type="match status" value="1"/>
</dbReference>
<protein>
    <submittedName>
        <fullName evidence="1">Uncharacterized protein</fullName>
    </submittedName>
</protein>
<evidence type="ECO:0000313" key="1">
    <source>
        <dbReference type="EMBL" id="KJA16970.1"/>
    </source>
</evidence>
<accession>A0A0D2P9D1</accession>
<name>A0A0D2P9D1_HYPSF</name>
<organism evidence="1 2">
    <name type="scientific">Hypholoma sublateritium (strain FD-334 SS-4)</name>
    <dbReference type="NCBI Taxonomy" id="945553"/>
    <lineage>
        <taxon>Eukaryota</taxon>
        <taxon>Fungi</taxon>
        <taxon>Dikarya</taxon>
        <taxon>Basidiomycota</taxon>
        <taxon>Agaricomycotina</taxon>
        <taxon>Agaricomycetes</taxon>
        <taxon>Agaricomycetidae</taxon>
        <taxon>Agaricales</taxon>
        <taxon>Agaricineae</taxon>
        <taxon>Strophariaceae</taxon>
        <taxon>Hypholoma</taxon>
    </lineage>
</organism>
<dbReference type="OrthoDB" id="2979028at2759"/>
<gene>
    <name evidence="1" type="ORF">HYPSUDRAFT_206538</name>
</gene>